<evidence type="ECO:0000313" key="3">
    <source>
        <dbReference type="Proteomes" id="UP001500503"/>
    </source>
</evidence>
<proteinExistence type="predicted"/>
<dbReference type="InterPro" id="IPR024072">
    <property type="entry name" value="DHFR-like_dom_sf"/>
</dbReference>
<evidence type="ECO:0000313" key="2">
    <source>
        <dbReference type="EMBL" id="GAA4500937.1"/>
    </source>
</evidence>
<keyword evidence="3" id="KW-1185">Reference proteome</keyword>
<dbReference type="Gene3D" id="3.40.430.10">
    <property type="entry name" value="Dihydrofolate Reductase, subunit A"/>
    <property type="match status" value="1"/>
</dbReference>
<gene>
    <name evidence="2" type="ORF">GCM10023191_050120</name>
</gene>
<dbReference type="EMBL" id="BAABHF010000025">
    <property type="protein sequence ID" value="GAA4500937.1"/>
    <property type="molecule type" value="Genomic_DNA"/>
</dbReference>
<evidence type="ECO:0000256" key="1">
    <source>
        <dbReference type="SAM" id="MobiDB-lite"/>
    </source>
</evidence>
<dbReference type="SUPFAM" id="SSF53597">
    <property type="entry name" value="Dihydrofolate reductase-like"/>
    <property type="match status" value="1"/>
</dbReference>
<reference evidence="3" key="1">
    <citation type="journal article" date="2019" name="Int. J. Syst. Evol. Microbiol.">
        <title>The Global Catalogue of Microorganisms (GCM) 10K type strain sequencing project: providing services to taxonomists for standard genome sequencing and annotation.</title>
        <authorList>
            <consortium name="The Broad Institute Genomics Platform"/>
            <consortium name="The Broad Institute Genome Sequencing Center for Infectious Disease"/>
            <person name="Wu L."/>
            <person name="Ma J."/>
        </authorList>
    </citation>
    <scope>NUCLEOTIDE SEQUENCE [LARGE SCALE GENOMIC DNA]</scope>
    <source>
        <strain evidence="3">JCM 17933</strain>
    </source>
</reference>
<accession>A0ABP8QC88</accession>
<feature type="region of interest" description="Disordered" evidence="1">
    <location>
        <begin position="120"/>
        <end position="161"/>
    </location>
</feature>
<name>A0ABP8QC88_9ACTN</name>
<protein>
    <recommendedName>
        <fullName evidence="4">Bacterial bifunctional deaminase-reductase C-terminal domain-containing protein</fullName>
    </recommendedName>
</protein>
<evidence type="ECO:0008006" key="4">
    <source>
        <dbReference type="Google" id="ProtNLM"/>
    </source>
</evidence>
<sequence length="161" mass="17230">MVPLSEEPSLPRWRPPPALAALYGGDLGFTEPCVYANLDGVVALGPEHPHSGSTISGREPADRFVMDLRRACADAVVIGAGTPRASPRHHWTPQHVYPAAANHFAQLRRGRHRAADPELAVATTRGDLPINHPGPRQALSSSPPPQEPRAGTVAFRRVAPS</sequence>
<dbReference type="Proteomes" id="UP001500503">
    <property type="component" value="Unassembled WGS sequence"/>
</dbReference>
<comment type="caution">
    <text evidence="2">The sequence shown here is derived from an EMBL/GenBank/DDBJ whole genome shotgun (WGS) entry which is preliminary data.</text>
</comment>
<organism evidence="2 3">
    <name type="scientific">Actinoallomurus oryzae</name>
    <dbReference type="NCBI Taxonomy" id="502180"/>
    <lineage>
        <taxon>Bacteria</taxon>
        <taxon>Bacillati</taxon>
        <taxon>Actinomycetota</taxon>
        <taxon>Actinomycetes</taxon>
        <taxon>Streptosporangiales</taxon>
        <taxon>Thermomonosporaceae</taxon>
        <taxon>Actinoallomurus</taxon>
    </lineage>
</organism>